<reference evidence="3 4" key="1">
    <citation type="submission" date="2020-07" db="EMBL/GenBank/DDBJ databases">
        <title>Sequencing the genomes of 1000 actinobacteria strains.</title>
        <authorList>
            <person name="Klenk H.-P."/>
        </authorList>
    </citation>
    <scope>NUCLEOTIDE SEQUENCE [LARGE SCALE GENOMIC DNA]</scope>
    <source>
        <strain evidence="3 4">DSM 19087</strain>
    </source>
</reference>
<dbReference type="Proteomes" id="UP000587211">
    <property type="component" value="Unassembled WGS sequence"/>
</dbReference>
<gene>
    <name evidence="3" type="ORF">BJ975_000241</name>
    <name evidence="2" type="ORF">IDH50_03170</name>
</gene>
<sequence>MGRIKGHYEWDDDDLTPGKKREGGLHQNLFDSEGHLKGNARFVPDDSLDDEPFIVTETVYVPVEERRRTPEQEALEAAIADLIENLIDRGIARLKPHVNRFVQETARPYYDGKVQVLRESRARRKARKSGTAIEVAENQPDHTAVETTGDPRPDMSKAEAQARYLAALAAQAYSDEQMRLVNDANIVDCDGLPELQRSLAELPADQVAALLKAMATKPQMMQESALAELASILGRSARSHAIEMGPA</sequence>
<evidence type="ECO:0000313" key="4">
    <source>
        <dbReference type="Proteomes" id="UP000587211"/>
    </source>
</evidence>
<reference evidence="2" key="2">
    <citation type="submission" date="2020-09" db="EMBL/GenBank/DDBJ databases">
        <title>Novel species in genus Aeromicrobium.</title>
        <authorList>
            <person name="Zhang G."/>
        </authorList>
    </citation>
    <scope>NUCLEOTIDE SEQUENCE</scope>
    <source>
        <strain evidence="2">SSW1-57</strain>
    </source>
</reference>
<feature type="region of interest" description="Disordered" evidence="1">
    <location>
        <begin position="1"/>
        <end position="23"/>
    </location>
</feature>
<dbReference type="RefSeq" id="WP_179422868.1">
    <property type="nucleotide sequence ID" value="NZ_BAAAMP010000002.1"/>
</dbReference>
<accession>A0A8I0KH85</accession>
<dbReference type="EMBL" id="JACBZN010000001">
    <property type="protein sequence ID" value="NYI36866.1"/>
    <property type="molecule type" value="Genomic_DNA"/>
</dbReference>
<keyword evidence="4" id="KW-1185">Reference proteome</keyword>
<proteinExistence type="predicted"/>
<comment type="caution">
    <text evidence="2">The sequence shown here is derived from an EMBL/GenBank/DDBJ whole genome shotgun (WGS) entry which is preliminary data.</text>
</comment>
<name>A0A8I0KH85_9ACTN</name>
<evidence type="ECO:0000313" key="3">
    <source>
        <dbReference type="EMBL" id="NYI36866.1"/>
    </source>
</evidence>
<dbReference type="Proteomes" id="UP000659061">
    <property type="component" value="Unassembled WGS sequence"/>
</dbReference>
<dbReference type="AlphaFoldDB" id="A0A8I0KH85"/>
<protein>
    <submittedName>
        <fullName evidence="2">Uncharacterized protein</fullName>
    </submittedName>
</protein>
<evidence type="ECO:0000313" key="2">
    <source>
        <dbReference type="EMBL" id="MBD1269225.1"/>
    </source>
</evidence>
<dbReference type="EMBL" id="JACWMT010000001">
    <property type="protein sequence ID" value="MBD1269225.1"/>
    <property type="molecule type" value="Genomic_DNA"/>
</dbReference>
<evidence type="ECO:0000313" key="5">
    <source>
        <dbReference type="Proteomes" id="UP000659061"/>
    </source>
</evidence>
<organism evidence="2 5">
    <name type="scientific">Aeromicrobium tamlense</name>
    <dbReference type="NCBI Taxonomy" id="375541"/>
    <lineage>
        <taxon>Bacteria</taxon>
        <taxon>Bacillati</taxon>
        <taxon>Actinomycetota</taxon>
        <taxon>Actinomycetes</taxon>
        <taxon>Propionibacteriales</taxon>
        <taxon>Nocardioidaceae</taxon>
        <taxon>Aeromicrobium</taxon>
    </lineage>
</organism>
<evidence type="ECO:0000256" key="1">
    <source>
        <dbReference type="SAM" id="MobiDB-lite"/>
    </source>
</evidence>